<accession>A0A367WP18</accession>
<dbReference type="AlphaFoldDB" id="A0A367WP18"/>
<dbReference type="EMBL" id="JPWI01000015">
    <property type="protein sequence ID" value="RCK43194.1"/>
    <property type="molecule type" value="Genomic_DNA"/>
</dbReference>
<reference evidence="1 2" key="1">
    <citation type="submission" date="2014-07" db="EMBL/GenBank/DDBJ databases">
        <title>Draft genome sequence of Thalassospira profundimaris PR54-5.</title>
        <authorList>
            <person name="Lai Q."/>
            <person name="Shao Z."/>
        </authorList>
    </citation>
    <scope>NUCLEOTIDE SEQUENCE [LARGE SCALE GENOMIC DNA]</scope>
    <source>
        <strain evidence="1 2">PR54-5</strain>
    </source>
</reference>
<sequence>MMVRLPEAYNQAWKREFTDKQRFAGLYRAWQLAKRKPYFWTHFAQRITEGEPGKTTRLTMPIDIVEYIAENKSTLRVPVSHSVSALLFLAFTDLSNILYCKDIDQGDGLHLEDAAPSNAEATEAA</sequence>
<organism evidence="1 2">
    <name type="scientific">Thalassospira profundimaris</name>
    <dbReference type="NCBI Taxonomy" id="502049"/>
    <lineage>
        <taxon>Bacteria</taxon>
        <taxon>Pseudomonadati</taxon>
        <taxon>Pseudomonadota</taxon>
        <taxon>Alphaproteobacteria</taxon>
        <taxon>Rhodospirillales</taxon>
        <taxon>Thalassospiraceae</taxon>
        <taxon>Thalassospira</taxon>
    </lineage>
</organism>
<protein>
    <submittedName>
        <fullName evidence="1">Uncharacterized protein</fullName>
    </submittedName>
</protein>
<evidence type="ECO:0000313" key="1">
    <source>
        <dbReference type="EMBL" id="RCK43194.1"/>
    </source>
</evidence>
<comment type="caution">
    <text evidence="1">The sequence shown here is derived from an EMBL/GenBank/DDBJ whole genome shotgun (WGS) entry which is preliminary data.</text>
</comment>
<proteinExistence type="predicted"/>
<dbReference type="Proteomes" id="UP000252255">
    <property type="component" value="Unassembled WGS sequence"/>
</dbReference>
<name>A0A367WP18_9PROT</name>
<gene>
    <name evidence="1" type="ORF">TH30_19420</name>
</gene>
<evidence type="ECO:0000313" key="2">
    <source>
        <dbReference type="Proteomes" id="UP000252255"/>
    </source>
</evidence>